<evidence type="ECO:0000256" key="10">
    <source>
        <dbReference type="RuleBase" id="RU362123"/>
    </source>
</evidence>
<organism evidence="13 14">
    <name type="scientific">Neoroseomonas lacus</name>
    <dbReference type="NCBI Taxonomy" id="287609"/>
    <lineage>
        <taxon>Bacteria</taxon>
        <taxon>Pseudomonadati</taxon>
        <taxon>Pseudomonadota</taxon>
        <taxon>Alphaproteobacteria</taxon>
        <taxon>Acetobacterales</taxon>
        <taxon>Acetobacteraceae</taxon>
        <taxon>Neoroseomonas</taxon>
    </lineage>
</organism>
<keyword evidence="6 10" id="KW-0812">Transmembrane</keyword>
<feature type="compositionally biased region" description="Pro residues" evidence="11">
    <location>
        <begin position="94"/>
        <end position="137"/>
    </location>
</feature>
<dbReference type="InterPro" id="IPR037682">
    <property type="entry name" value="TonB_C"/>
</dbReference>
<keyword evidence="14" id="KW-1185">Reference proteome</keyword>
<dbReference type="InterPro" id="IPR003538">
    <property type="entry name" value="TonB"/>
</dbReference>
<dbReference type="PANTHER" id="PTHR33446:SF2">
    <property type="entry name" value="PROTEIN TONB"/>
    <property type="match status" value="1"/>
</dbReference>
<feature type="compositionally biased region" description="Low complexity" evidence="11">
    <location>
        <begin position="7"/>
        <end position="19"/>
    </location>
</feature>
<dbReference type="InterPro" id="IPR051045">
    <property type="entry name" value="TonB-dependent_transducer"/>
</dbReference>
<dbReference type="Gene3D" id="3.30.1150.10">
    <property type="match status" value="1"/>
</dbReference>
<evidence type="ECO:0000256" key="2">
    <source>
        <dbReference type="ARBA" id="ARBA00006555"/>
    </source>
</evidence>
<dbReference type="PANTHER" id="PTHR33446">
    <property type="entry name" value="PROTEIN TONB-RELATED"/>
    <property type="match status" value="1"/>
</dbReference>
<dbReference type="GO" id="GO:0015891">
    <property type="term" value="P:siderophore transport"/>
    <property type="evidence" value="ECO:0007669"/>
    <property type="project" value="InterPro"/>
</dbReference>
<dbReference type="EMBL" id="BMKW01000004">
    <property type="protein sequence ID" value="GGJ11634.1"/>
    <property type="molecule type" value="Genomic_DNA"/>
</dbReference>
<evidence type="ECO:0000256" key="5">
    <source>
        <dbReference type="ARBA" id="ARBA00022519"/>
    </source>
</evidence>
<keyword evidence="8 10" id="KW-1133">Transmembrane helix</keyword>
<comment type="similarity">
    <text evidence="2 10">Belongs to the TonB family.</text>
</comment>
<reference evidence="13" key="2">
    <citation type="submission" date="2020-09" db="EMBL/GenBank/DDBJ databases">
        <authorList>
            <person name="Sun Q."/>
            <person name="Zhou Y."/>
        </authorList>
    </citation>
    <scope>NUCLEOTIDE SEQUENCE</scope>
    <source>
        <strain evidence="13">CGMCC 1.3617</strain>
    </source>
</reference>
<dbReference type="GO" id="GO:0015031">
    <property type="term" value="P:protein transport"/>
    <property type="evidence" value="ECO:0007669"/>
    <property type="project" value="UniProtKB-UniRule"/>
</dbReference>
<dbReference type="AlphaFoldDB" id="A0A917NMN7"/>
<sequence length="389" mass="39219">MLDRPRAAPAGTRGASTPPLSAPPRAPAASAWRWAGRVLLLALVGSGLIHAALIAALLFWPVREPVEDAGQVGTVALVFADTAAQAGGSAAEQAPPPTPPAPPTAPQPPAPPAQPQLAAPPPPAPPSQPQAAPPVPAQPQAAAPPAAPTAPAAPEAPRDIAALAPDPAGDVPVPPPPAEPTPEAVSPAPRPAEPVPEPAAPAPVPPPPQPEPPVQDAAAPPSEPAPPEARQAEAEPMPLPPPPPPQQAAAQPSQPTPPRRQAPTPADQGTMRLDAGAGTLPEPSMGSFALGAVVPPSTDPGFRNNPPDYPEAARRRGEEGVVRLNLRVAPDGRVVAAEVTTSSGYAALDRAAIEAARGWRFRPAMRAGVPVAATLTTALHFRLSEAGRR</sequence>
<dbReference type="GO" id="GO:0055085">
    <property type="term" value="P:transmembrane transport"/>
    <property type="evidence" value="ECO:0007669"/>
    <property type="project" value="InterPro"/>
</dbReference>
<evidence type="ECO:0000259" key="12">
    <source>
        <dbReference type="PROSITE" id="PS52015"/>
    </source>
</evidence>
<comment type="caution">
    <text evidence="13">The sequence shown here is derived from an EMBL/GenBank/DDBJ whole genome shotgun (WGS) entry which is preliminary data.</text>
</comment>
<dbReference type="GO" id="GO:0030288">
    <property type="term" value="C:outer membrane-bounded periplasmic space"/>
    <property type="evidence" value="ECO:0007669"/>
    <property type="project" value="InterPro"/>
</dbReference>
<dbReference type="NCBIfam" id="TIGR01352">
    <property type="entry name" value="tonB_Cterm"/>
    <property type="match status" value="1"/>
</dbReference>
<reference evidence="13" key="1">
    <citation type="journal article" date="2014" name="Int. J. Syst. Evol. Microbiol.">
        <title>Complete genome sequence of Corynebacterium casei LMG S-19264T (=DSM 44701T), isolated from a smear-ripened cheese.</title>
        <authorList>
            <consortium name="US DOE Joint Genome Institute (JGI-PGF)"/>
            <person name="Walter F."/>
            <person name="Albersmeier A."/>
            <person name="Kalinowski J."/>
            <person name="Ruckert C."/>
        </authorList>
    </citation>
    <scope>NUCLEOTIDE SEQUENCE</scope>
    <source>
        <strain evidence="13">CGMCC 1.3617</strain>
    </source>
</reference>
<evidence type="ECO:0000256" key="8">
    <source>
        <dbReference type="ARBA" id="ARBA00022989"/>
    </source>
</evidence>
<gene>
    <name evidence="13" type="ORF">GCM10011320_18480</name>
</gene>
<dbReference type="Pfam" id="PF03544">
    <property type="entry name" value="TonB_C"/>
    <property type="match status" value="1"/>
</dbReference>
<keyword evidence="7 10" id="KW-0653">Protein transport</keyword>
<dbReference type="GO" id="GO:0098797">
    <property type="term" value="C:plasma membrane protein complex"/>
    <property type="evidence" value="ECO:0007669"/>
    <property type="project" value="TreeGrafter"/>
</dbReference>
<evidence type="ECO:0000256" key="4">
    <source>
        <dbReference type="ARBA" id="ARBA00022475"/>
    </source>
</evidence>
<evidence type="ECO:0000256" key="11">
    <source>
        <dbReference type="SAM" id="MobiDB-lite"/>
    </source>
</evidence>
<keyword evidence="3 10" id="KW-0813">Transport</keyword>
<evidence type="ECO:0000256" key="7">
    <source>
        <dbReference type="ARBA" id="ARBA00022927"/>
    </source>
</evidence>
<feature type="compositionally biased region" description="Pro residues" evidence="11">
    <location>
        <begin position="188"/>
        <end position="213"/>
    </location>
</feature>
<dbReference type="InterPro" id="IPR006260">
    <property type="entry name" value="TonB/TolA_C"/>
</dbReference>
<keyword evidence="9 10" id="KW-0472">Membrane</keyword>
<evidence type="ECO:0000256" key="1">
    <source>
        <dbReference type="ARBA" id="ARBA00004383"/>
    </source>
</evidence>
<feature type="region of interest" description="Disordered" evidence="11">
    <location>
        <begin position="1"/>
        <end position="26"/>
    </location>
</feature>
<keyword evidence="4 10" id="KW-1003">Cell membrane</keyword>
<protein>
    <recommendedName>
        <fullName evidence="10">Protein TonB</fullName>
    </recommendedName>
</protein>
<dbReference type="PROSITE" id="PS52015">
    <property type="entry name" value="TONB_CTD"/>
    <property type="match status" value="1"/>
</dbReference>
<dbReference type="Proteomes" id="UP000661507">
    <property type="component" value="Unassembled WGS sequence"/>
</dbReference>
<evidence type="ECO:0000256" key="3">
    <source>
        <dbReference type="ARBA" id="ARBA00022448"/>
    </source>
</evidence>
<comment type="function">
    <text evidence="10">Interacts with outer membrane receptor proteins that carry out high-affinity binding and energy dependent uptake into the periplasmic space of specific substrates. It could act to transduce energy from the cytoplasmic membrane to specific energy-requiring processes in the outer membrane, resulting in the release into the periplasm of ligands bound by these outer membrane proteins.</text>
</comment>
<feature type="region of interest" description="Disordered" evidence="11">
    <location>
        <begin position="86"/>
        <end position="317"/>
    </location>
</feature>
<accession>A0A917NMN7</accession>
<comment type="subcellular location">
    <subcellularLocation>
        <location evidence="1 10">Cell inner membrane</location>
        <topology evidence="1 10">Single-pass membrane protein</topology>
        <orientation evidence="1 10">Periplasmic side</orientation>
    </subcellularLocation>
</comment>
<evidence type="ECO:0000256" key="6">
    <source>
        <dbReference type="ARBA" id="ARBA00022692"/>
    </source>
</evidence>
<proteinExistence type="inferred from homology"/>
<feature type="transmembrane region" description="Helical" evidence="10">
    <location>
        <begin position="38"/>
        <end position="60"/>
    </location>
</feature>
<feature type="domain" description="TonB C-terminal" evidence="12">
    <location>
        <begin position="294"/>
        <end position="389"/>
    </location>
</feature>
<dbReference type="PRINTS" id="PR01374">
    <property type="entry name" value="TONBPROTEIN"/>
</dbReference>
<name>A0A917NMN7_9PROT</name>
<evidence type="ECO:0000313" key="13">
    <source>
        <dbReference type="EMBL" id="GGJ11634.1"/>
    </source>
</evidence>
<keyword evidence="5 10" id="KW-0997">Cell inner membrane</keyword>
<feature type="compositionally biased region" description="Low complexity" evidence="11">
    <location>
        <begin position="138"/>
        <end position="171"/>
    </location>
</feature>
<dbReference type="GO" id="GO:0031992">
    <property type="term" value="F:energy transducer activity"/>
    <property type="evidence" value="ECO:0007669"/>
    <property type="project" value="InterPro"/>
</dbReference>
<keyword evidence="10" id="KW-0735">Signal-anchor</keyword>
<feature type="compositionally biased region" description="Pro residues" evidence="11">
    <location>
        <begin position="237"/>
        <end position="246"/>
    </location>
</feature>
<dbReference type="SUPFAM" id="SSF74653">
    <property type="entry name" value="TolA/TonB C-terminal domain"/>
    <property type="match status" value="1"/>
</dbReference>
<evidence type="ECO:0000313" key="14">
    <source>
        <dbReference type="Proteomes" id="UP000661507"/>
    </source>
</evidence>
<dbReference type="RefSeq" id="WP_188966757.1">
    <property type="nucleotide sequence ID" value="NZ_BMKW01000004.1"/>
</dbReference>
<evidence type="ECO:0000256" key="9">
    <source>
        <dbReference type="ARBA" id="ARBA00023136"/>
    </source>
</evidence>